<feature type="non-terminal residue" evidence="1">
    <location>
        <position position="32"/>
    </location>
</feature>
<organism evidence="1 2">
    <name type="scientific">Geodia barretti</name>
    <name type="common">Barrett's horny sponge</name>
    <dbReference type="NCBI Taxonomy" id="519541"/>
    <lineage>
        <taxon>Eukaryota</taxon>
        <taxon>Metazoa</taxon>
        <taxon>Porifera</taxon>
        <taxon>Demospongiae</taxon>
        <taxon>Heteroscleromorpha</taxon>
        <taxon>Tetractinellida</taxon>
        <taxon>Astrophorina</taxon>
        <taxon>Geodiidae</taxon>
        <taxon>Geodia</taxon>
    </lineage>
</organism>
<dbReference type="Proteomes" id="UP001174909">
    <property type="component" value="Unassembled WGS sequence"/>
</dbReference>
<proteinExistence type="predicted"/>
<evidence type="ECO:0000313" key="1">
    <source>
        <dbReference type="EMBL" id="CAI7992142.1"/>
    </source>
</evidence>
<comment type="caution">
    <text evidence="1">The sequence shown here is derived from an EMBL/GenBank/DDBJ whole genome shotgun (WGS) entry which is preliminary data.</text>
</comment>
<sequence length="32" mass="3437">RGVLISGVSLERCPHFRGVLREGGCSLERGVP</sequence>
<dbReference type="AlphaFoldDB" id="A0AA35QUR2"/>
<evidence type="ECO:0000313" key="2">
    <source>
        <dbReference type="Proteomes" id="UP001174909"/>
    </source>
</evidence>
<dbReference type="EMBL" id="CASHTH010000137">
    <property type="protein sequence ID" value="CAI7992142.1"/>
    <property type="molecule type" value="Genomic_DNA"/>
</dbReference>
<reference evidence="1" key="1">
    <citation type="submission" date="2023-03" db="EMBL/GenBank/DDBJ databases">
        <authorList>
            <person name="Steffen K."/>
            <person name="Cardenas P."/>
        </authorList>
    </citation>
    <scope>NUCLEOTIDE SEQUENCE</scope>
</reference>
<accession>A0AA35QUR2</accession>
<gene>
    <name evidence="1" type="ORF">GBAR_LOCUS932</name>
</gene>
<keyword evidence="2" id="KW-1185">Reference proteome</keyword>
<protein>
    <submittedName>
        <fullName evidence="1">Uncharacterized protein</fullName>
    </submittedName>
</protein>
<name>A0AA35QUR2_GEOBA</name>